<dbReference type="EMBL" id="JBHSDK010000001">
    <property type="protein sequence ID" value="MFC4333737.1"/>
    <property type="molecule type" value="Genomic_DNA"/>
</dbReference>
<organism evidence="9 10">
    <name type="scientific">Salininema proteolyticum</name>
    <dbReference type="NCBI Taxonomy" id="1607685"/>
    <lineage>
        <taxon>Bacteria</taxon>
        <taxon>Bacillati</taxon>
        <taxon>Actinomycetota</taxon>
        <taxon>Actinomycetes</taxon>
        <taxon>Glycomycetales</taxon>
        <taxon>Glycomycetaceae</taxon>
        <taxon>Salininema</taxon>
    </lineage>
</organism>
<evidence type="ECO:0000256" key="4">
    <source>
        <dbReference type="ARBA" id="ARBA00011956"/>
    </source>
</evidence>
<dbReference type="PRINTS" id="PR00714">
    <property type="entry name" value="MAN6PISMRASE"/>
</dbReference>
<dbReference type="Gene3D" id="1.10.441.10">
    <property type="entry name" value="Phosphomannose Isomerase, domain 2"/>
    <property type="match status" value="1"/>
</dbReference>
<dbReference type="CDD" id="cd07011">
    <property type="entry name" value="cupin_PMI_type_I_N"/>
    <property type="match status" value="1"/>
</dbReference>
<keyword evidence="5" id="KW-0479">Metal-binding</keyword>
<dbReference type="PANTHER" id="PTHR10309:SF0">
    <property type="entry name" value="MANNOSE-6-PHOSPHATE ISOMERASE"/>
    <property type="match status" value="1"/>
</dbReference>
<keyword evidence="7 9" id="KW-0413">Isomerase</keyword>
<gene>
    <name evidence="9" type="primary">manA</name>
    <name evidence="9" type="ORF">ACFPET_00800</name>
</gene>
<feature type="domain" description="Phosphomannose isomerase type I catalytic" evidence="8">
    <location>
        <begin position="1"/>
        <end position="144"/>
    </location>
</feature>
<dbReference type="GO" id="GO:0004476">
    <property type="term" value="F:mannose-6-phosphate isomerase activity"/>
    <property type="evidence" value="ECO:0007669"/>
    <property type="project" value="UniProtKB-EC"/>
</dbReference>
<protein>
    <recommendedName>
        <fullName evidence="4">mannose-6-phosphate isomerase</fullName>
        <ecNumber evidence="4">5.3.1.8</ecNumber>
    </recommendedName>
</protein>
<dbReference type="InterPro" id="IPR001250">
    <property type="entry name" value="Man6P_Isoase-1"/>
</dbReference>
<dbReference type="Pfam" id="PF20511">
    <property type="entry name" value="PMI_typeI_cat"/>
    <property type="match status" value="1"/>
</dbReference>
<dbReference type="Proteomes" id="UP001595823">
    <property type="component" value="Unassembled WGS sequence"/>
</dbReference>
<evidence type="ECO:0000256" key="1">
    <source>
        <dbReference type="ARBA" id="ARBA00000757"/>
    </source>
</evidence>
<comment type="similarity">
    <text evidence="3">Belongs to the mannose-6-phosphate isomerase type 1 family.</text>
</comment>
<dbReference type="InterPro" id="IPR018050">
    <property type="entry name" value="Pmannose_isomerase-type1_CS"/>
</dbReference>
<dbReference type="SUPFAM" id="SSF51182">
    <property type="entry name" value="RmlC-like cupins"/>
    <property type="match status" value="1"/>
</dbReference>
<dbReference type="PANTHER" id="PTHR10309">
    <property type="entry name" value="MANNOSE-6-PHOSPHATE ISOMERASE"/>
    <property type="match status" value="1"/>
</dbReference>
<accession>A0ABV8TTF4</accession>
<dbReference type="InterPro" id="IPR046457">
    <property type="entry name" value="PMI_typeI_cat"/>
</dbReference>
<dbReference type="PIRSF" id="PIRSF001480">
    <property type="entry name" value="Mannose-6-phosphate_isomerase"/>
    <property type="match status" value="1"/>
</dbReference>
<keyword evidence="6" id="KW-0862">Zinc</keyword>
<keyword evidence="10" id="KW-1185">Reference proteome</keyword>
<dbReference type="InterPro" id="IPR016305">
    <property type="entry name" value="Mannose-6-P_Isomerase"/>
</dbReference>
<dbReference type="InterPro" id="IPR011051">
    <property type="entry name" value="RmlC_Cupin_sf"/>
</dbReference>
<dbReference type="Gene3D" id="2.60.120.10">
    <property type="entry name" value="Jelly Rolls"/>
    <property type="match status" value="2"/>
</dbReference>
<dbReference type="EC" id="5.3.1.8" evidence="4"/>
<evidence type="ECO:0000256" key="7">
    <source>
        <dbReference type="ARBA" id="ARBA00023235"/>
    </source>
</evidence>
<evidence type="ECO:0000259" key="8">
    <source>
        <dbReference type="Pfam" id="PF20511"/>
    </source>
</evidence>
<evidence type="ECO:0000313" key="10">
    <source>
        <dbReference type="Proteomes" id="UP001595823"/>
    </source>
</evidence>
<reference evidence="10" key="1">
    <citation type="journal article" date="2019" name="Int. J. Syst. Evol. Microbiol.">
        <title>The Global Catalogue of Microorganisms (GCM) 10K type strain sequencing project: providing services to taxonomists for standard genome sequencing and annotation.</title>
        <authorList>
            <consortium name="The Broad Institute Genomics Platform"/>
            <consortium name="The Broad Institute Genome Sequencing Center for Infectious Disease"/>
            <person name="Wu L."/>
            <person name="Ma J."/>
        </authorList>
    </citation>
    <scope>NUCLEOTIDE SEQUENCE [LARGE SCALE GENOMIC DNA]</scope>
    <source>
        <strain evidence="10">IBRC-M 10908</strain>
    </source>
</reference>
<dbReference type="InterPro" id="IPR014710">
    <property type="entry name" value="RmlC-like_jellyroll"/>
</dbReference>
<sequence>MQELEGVIRNYAWGSRVDIARMQGRVCPTELPEAEEWYGAHPTAPSFLADGRSLDTAVQVDPKGMLGDAVLNRYGARVPFMMKLLAAARPLSLQAHPNARQAHSGYVRERRMGVDFNSRNYVDFNHKPELLVALSEFRALCGFRDPREAARDVESLHVEGLSDLVQTLRSGEGSIRRAVTMVLGNREDCGTLIEQAAKAAEGRPEPEFEMLVELAESYPDDPGVLVSLLLNHLVLQPGQAVYMPAGNMHAYLRGFGVEIMAASDNVLRGGLTSKKVDVPELLRVLDFRVMEHPLCDAVDGESGRIRQWPVPVDDFELRRVNVKGDEVTLNVEGPRIVLAVDGAIRVYDKHGDVALRAGRAAFSAADAGPISVGGTGTVFLANVSK</sequence>
<evidence type="ECO:0000256" key="3">
    <source>
        <dbReference type="ARBA" id="ARBA00010772"/>
    </source>
</evidence>
<evidence type="ECO:0000256" key="6">
    <source>
        <dbReference type="ARBA" id="ARBA00022833"/>
    </source>
</evidence>
<dbReference type="RefSeq" id="WP_380617471.1">
    <property type="nucleotide sequence ID" value="NZ_JBHSDK010000001.1"/>
</dbReference>
<evidence type="ECO:0000313" key="9">
    <source>
        <dbReference type="EMBL" id="MFC4333737.1"/>
    </source>
</evidence>
<proteinExistence type="inferred from homology"/>
<dbReference type="NCBIfam" id="TIGR00218">
    <property type="entry name" value="manA"/>
    <property type="match status" value="1"/>
</dbReference>
<name>A0ABV8TTF4_9ACTN</name>
<evidence type="ECO:0000256" key="2">
    <source>
        <dbReference type="ARBA" id="ARBA00001947"/>
    </source>
</evidence>
<evidence type="ECO:0000256" key="5">
    <source>
        <dbReference type="ARBA" id="ARBA00022723"/>
    </source>
</evidence>
<comment type="caution">
    <text evidence="9">The sequence shown here is derived from an EMBL/GenBank/DDBJ whole genome shotgun (WGS) entry which is preliminary data.</text>
</comment>
<comment type="cofactor">
    <cofactor evidence="2">
        <name>Zn(2+)</name>
        <dbReference type="ChEBI" id="CHEBI:29105"/>
    </cofactor>
</comment>
<dbReference type="PROSITE" id="PS00965">
    <property type="entry name" value="PMI_I_1"/>
    <property type="match status" value="1"/>
</dbReference>
<comment type="catalytic activity">
    <reaction evidence="1">
        <text>D-mannose 6-phosphate = D-fructose 6-phosphate</text>
        <dbReference type="Rhea" id="RHEA:12356"/>
        <dbReference type="ChEBI" id="CHEBI:58735"/>
        <dbReference type="ChEBI" id="CHEBI:61527"/>
        <dbReference type="EC" id="5.3.1.8"/>
    </reaction>
</comment>